<feature type="region of interest" description="Disordered" evidence="1">
    <location>
        <begin position="588"/>
        <end position="655"/>
    </location>
</feature>
<organism evidence="2 3">
    <name type="scientific">Bartonella tribocorum (strain DSM 28219 / CCUG 45778 / CIP 105476 / IBS 506)</name>
    <dbReference type="NCBI Taxonomy" id="382640"/>
    <lineage>
        <taxon>Bacteria</taxon>
        <taxon>Pseudomonadati</taxon>
        <taxon>Pseudomonadota</taxon>
        <taxon>Alphaproteobacteria</taxon>
        <taxon>Hyphomicrobiales</taxon>
        <taxon>Bartonellaceae</taxon>
        <taxon>Bartonella</taxon>
    </lineage>
</organism>
<feature type="compositionally biased region" description="Basic and acidic residues" evidence="1">
    <location>
        <begin position="62"/>
        <end position="78"/>
    </location>
</feature>
<dbReference type="KEGG" id="btr:BT_1709"/>
<dbReference type="RefSeq" id="WP_012232132.1">
    <property type="nucleotide sequence ID" value="NC_010161.1"/>
</dbReference>
<feature type="compositionally biased region" description="Low complexity" evidence="1">
    <location>
        <begin position="286"/>
        <end position="297"/>
    </location>
</feature>
<gene>
    <name evidence="2" type="primary">bepF</name>
    <name evidence="2" type="ordered locus">BT_1709</name>
</gene>
<feature type="compositionally biased region" description="Polar residues" evidence="1">
    <location>
        <begin position="103"/>
        <end position="114"/>
    </location>
</feature>
<feature type="compositionally biased region" description="Basic and acidic residues" evidence="1">
    <location>
        <begin position="617"/>
        <end position="648"/>
    </location>
</feature>
<dbReference type="NCBIfam" id="NF033856">
    <property type="entry name" value="T4SS_effec_BID"/>
    <property type="match status" value="2"/>
</dbReference>
<feature type="compositionally biased region" description="Polar residues" evidence="1">
    <location>
        <begin position="252"/>
        <end position="268"/>
    </location>
</feature>
<evidence type="ECO:0000256" key="1">
    <source>
        <dbReference type="SAM" id="MobiDB-lite"/>
    </source>
</evidence>
<keyword evidence="3" id="KW-1185">Reference proteome</keyword>
<feature type="region of interest" description="Disordered" evidence="1">
    <location>
        <begin position="439"/>
        <end position="462"/>
    </location>
</feature>
<feature type="compositionally biased region" description="Low complexity" evidence="1">
    <location>
        <begin position="23"/>
        <end position="37"/>
    </location>
</feature>
<proteinExistence type="predicted"/>
<feature type="compositionally biased region" description="Polar residues" evidence="1">
    <location>
        <begin position="164"/>
        <end position="175"/>
    </location>
</feature>
<dbReference type="eggNOG" id="COG2184">
    <property type="taxonomic scope" value="Bacteria"/>
</dbReference>
<feature type="region of interest" description="Disordered" evidence="1">
    <location>
        <begin position="1"/>
        <end position="335"/>
    </location>
</feature>
<dbReference type="EMBL" id="AM260525">
    <property type="protein sequence ID" value="CAK02020.1"/>
    <property type="molecule type" value="Genomic_DNA"/>
</dbReference>
<dbReference type="HOGENOM" id="CLU_027632_1_0_5"/>
<evidence type="ECO:0000313" key="3">
    <source>
        <dbReference type="Proteomes" id="UP000001592"/>
    </source>
</evidence>
<evidence type="ECO:0000313" key="2">
    <source>
        <dbReference type="EMBL" id="CAK02020.1"/>
    </source>
</evidence>
<feature type="compositionally biased region" description="Low complexity" evidence="1">
    <location>
        <begin position="439"/>
        <end position="455"/>
    </location>
</feature>
<dbReference type="AlphaFoldDB" id="A9IWQ4"/>
<feature type="compositionally biased region" description="Basic and acidic residues" evidence="1">
    <location>
        <begin position="123"/>
        <end position="139"/>
    </location>
</feature>
<protein>
    <submittedName>
        <fullName evidence="2">BepF protein</fullName>
    </submittedName>
</protein>
<feature type="compositionally biased region" description="Polar residues" evidence="1">
    <location>
        <begin position="225"/>
        <end position="236"/>
    </location>
</feature>
<name>A9IWQ4_BART1</name>
<feature type="compositionally biased region" description="Basic and acidic residues" evidence="1">
    <location>
        <begin position="184"/>
        <end position="200"/>
    </location>
</feature>
<reference evidence="2 3" key="1">
    <citation type="journal article" date="2007" name="Nat. Genet.">
        <title>Genomic analysis of Bartonella identifies type IV secretion systems as host adaptability factors.</title>
        <authorList>
            <person name="Saenz H.L."/>
            <person name="Engel P."/>
            <person name="Stoeckli M.C."/>
            <person name="Lanz C."/>
            <person name="Raddatz G."/>
            <person name="Vayssier-Taussat M."/>
            <person name="Birtles R."/>
            <person name="Schuster S.C."/>
            <person name="Dehio C."/>
        </authorList>
    </citation>
    <scope>NUCLEOTIDE SEQUENCE [LARGE SCALE GENOMIC DNA]</scope>
    <source>
        <strain evidence="3">DSM 28219 / CCUG 45778 / CIP 105476 / IBS 506</strain>
    </source>
</reference>
<accession>A9IWQ4</accession>
<dbReference type="Proteomes" id="UP000001592">
    <property type="component" value="Chromosome"/>
</dbReference>
<sequence>MKKRNPSPLIAEMMAKFQQQAEQSPTSPSHSQVSQSVPKPPVQKRPENLSHPPKVAPPPPLRMRDKTPADTKIQKPETQESSSAHIKTPPQRPPRAKDREQNKQTAQESPSLQTKMAPPKPPRIKDKTPADTKIQKPETQESSSAHIKTPPQRPPRAKDREQNKQTAQESPSLQTKMAPPKPPRIKDKTPADTKIQKPETQESSSAHIKTPPPKPPRAKDREQNKQTAQESPSLQTKMPPPTPPRIKDKTPANATIQVQTSTKNQNLETIAPSVRPKTPQHRQVRQQSSSSSQNSESYAVPPSRKPHQIGDRQKSEAAIQKTAIRQPKPSQERKASINTMEKKLLLEAYHEEIRFLCKKTFGDRLILESRIEAIKENPNMGEQLLWDVTKKPQSISKLAGRKVLGIKNGARKQAEETLSPLYAAIEGFVYTAKYVQENTSQNSHTKQQQHQQAQQEGAISQHARNPLHSEKKIQPLSNQEIARRVQQNPSVQYGQREVQYWCQKVYRDPFIFNDRMEDMQKIPEIGEELVWQIENHSQLFTPLAGKKVLGVKNEARKTAEESLSTLCTAIKDYADTIKQVRESIVLHNQEQQKHHQPLSEIDKKLQKQQSLSQSAKPLERSTVKQHKELTEASKQEERPPIRPRKAETSKTMALS</sequence>